<evidence type="ECO:0000256" key="2">
    <source>
        <dbReference type="ARBA" id="ARBA00022670"/>
    </source>
</evidence>
<feature type="chain" id="PRO_5047127269" description="NlpC/P60 domain-containing protein" evidence="5">
    <location>
        <begin position="20"/>
        <end position="169"/>
    </location>
</feature>
<evidence type="ECO:0000313" key="8">
    <source>
        <dbReference type="Proteomes" id="UP001217089"/>
    </source>
</evidence>
<organism evidence="7 8">
    <name type="scientific">Tegillarca granosa</name>
    <name type="common">Malaysian cockle</name>
    <name type="synonym">Anadara granosa</name>
    <dbReference type="NCBI Taxonomy" id="220873"/>
    <lineage>
        <taxon>Eukaryota</taxon>
        <taxon>Metazoa</taxon>
        <taxon>Spiralia</taxon>
        <taxon>Lophotrochozoa</taxon>
        <taxon>Mollusca</taxon>
        <taxon>Bivalvia</taxon>
        <taxon>Autobranchia</taxon>
        <taxon>Pteriomorphia</taxon>
        <taxon>Arcoida</taxon>
        <taxon>Arcoidea</taxon>
        <taxon>Arcidae</taxon>
        <taxon>Tegillarca</taxon>
    </lineage>
</organism>
<dbReference type="PROSITE" id="PS51935">
    <property type="entry name" value="NLPC_P60"/>
    <property type="match status" value="1"/>
</dbReference>
<feature type="domain" description="NlpC/P60" evidence="6">
    <location>
        <begin position="28"/>
        <end position="169"/>
    </location>
</feature>
<keyword evidence="2" id="KW-0645">Protease</keyword>
<evidence type="ECO:0000256" key="4">
    <source>
        <dbReference type="ARBA" id="ARBA00022807"/>
    </source>
</evidence>
<evidence type="ECO:0000313" key="7">
    <source>
        <dbReference type="EMBL" id="KAJ8312182.1"/>
    </source>
</evidence>
<dbReference type="Proteomes" id="UP001217089">
    <property type="component" value="Unassembled WGS sequence"/>
</dbReference>
<evidence type="ECO:0000256" key="5">
    <source>
        <dbReference type="SAM" id="SignalP"/>
    </source>
</evidence>
<dbReference type="SUPFAM" id="SSF54001">
    <property type="entry name" value="Cysteine proteinases"/>
    <property type="match status" value="1"/>
</dbReference>
<protein>
    <recommendedName>
        <fullName evidence="6">NlpC/P60 domain-containing protein</fullName>
    </recommendedName>
</protein>
<evidence type="ECO:0000256" key="1">
    <source>
        <dbReference type="ARBA" id="ARBA00007074"/>
    </source>
</evidence>
<dbReference type="EMBL" id="JARBDR010000440">
    <property type="protein sequence ID" value="KAJ8312182.1"/>
    <property type="molecule type" value="Genomic_DNA"/>
</dbReference>
<reference evidence="7 8" key="1">
    <citation type="submission" date="2022-12" db="EMBL/GenBank/DDBJ databases">
        <title>Chromosome-level genome of Tegillarca granosa.</title>
        <authorList>
            <person name="Kim J."/>
        </authorList>
    </citation>
    <scope>NUCLEOTIDE SEQUENCE [LARGE SCALE GENOMIC DNA]</scope>
    <source>
        <strain evidence="7">Teg-2019</strain>
        <tissue evidence="7">Adductor muscle</tissue>
    </source>
</reference>
<comment type="caution">
    <text evidence="7">The sequence shown here is derived from an EMBL/GenBank/DDBJ whole genome shotgun (WGS) entry which is preliminary data.</text>
</comment>
<keyword evidence="5" id="KW-0732">Signal</keyword>
<dbReference type="Pfam" id="PF05257">
    <property type="entry name" value="CHAP"/>
    <property type="match status" value="1"/>
</dbReference>
<evidence type="ECO:0000259" key="6">
    <source>
        <dbReference type="PROSITE" id="PS51935"/>
    </source>
</evidence>
<keyword evidence="8" id="KW-1185">Reference proteome</keyword>
<accession>A0ABQ9F7E6</accession>
<keyword evidence="3" id="KW-0378">Hydrolase</keyword>
<keyword evidence="4" id="KW-0788">Thiol protease</keyword>
<gene>
    <name evidence="7" type="ORF">KUTeg_009555</name>
</gene>
<feature type="signal peptide" evidence="5">
    <location>
        <begin position="1"/>
        <end position="19"/>
    </location>
</feature>
<dbReference type="InterPro" id="IPR000064">
    <property type="entry name" value="NLP_P60_dom"/>
</dbReference>
<dbReference type="InterPro" id="IPR007921">
    <property type="entry name" value="CHAP_dom"/>
</dbReference>
<proteinExistence type="inferred from homology"/>
<name>A0ABQ9F7E6_TEGGR</name>
<sequence>MRVVYVLFISLVCLGVCNAWFFKKKNNGVTASRIIREARKYNRKTDYSYKGCKHGYCDENKCNMYVNDMLKNAGAKVPKRRPFFYSPIGANEWGNPRSTYVLNTGCYKNVNYPNAGDVVAFPASVGSGHVGIVTGSGQYISAGEFIVEEKRIPNKTKVFWRYRYTKSGC</sequence>
<dbReference type="InterPro" id="IPR038765">
    <property type="entry name" value="Papain-like_cys_pep_sf"/>
</dbReference>
<dbReference type="Gene3D" id="3.90.1720.10">
    <property type="entry name" value="endopeptidase domain like (from Nostoc punctiforme)"/>
    <property type="match status" value="1"/>
</dbReference>
<evidence type="ECO:0000256" key="3">
    <source>
        <dbReference type="ARBA" id="ARBA00022801"/>
    </source>
</evidence>
<comment type="similarity">
    <text evidence="1">Belongs to the peptidase C40 family.</text>
</comment>